<name>A0AA35LKD5_9SAUR</name>
<sequence>MQWPGGKRRRVCFALCLSLTLTTVCTTTGSQCRRFDPHRHLQHLEGRTPAGGLCVTTVPRRYREQPFLNWICFLVFGTSSVFFPQSQMEKMRRT</sequence>
<proteinExistence type="predicted"/>
<dbReference type="EMBL" id="OX395143">
    <property type="protein sequence ID" value="CAI5797910.1"/>
    <property type="molecule type" value="Genomic_DNA"/>
</dbReference>
<keyword evidence="1" id="KW-0812">Transmembrane</keyword>
<evidence type="ECO:0000313" key="4">
    <source>
        <dbReference type="Proteomes" id="UP001178461"/>
    </source>
</evidence>
<reference evidence="3" key="1">
    <citation type="submission" date="2022-12" db="EMBL/GenBank/DDBJ databases">
        <authorList>
            <person name="Alioto T."/>
            <person name="Alioto T."/>
            <person name="Gomez Garrido J."/>
        </authorList>
    </citation>
    <scope>NUCLEOTIDE SEQUENCE</scope>
</reference>
<organism evidence="3 4">
    <name type="scientific">Podarcis lilfordi</name>
    <name type="common">Lilford's wall lizard</name>
    <dbReference type="NCBI Taxonomy" id="74358"/>
    <lineage>
        <taxon>Eukaryota</taxon>
        <taxon>Metazoa</taxon>
        <taxon>Chordata</taxon>
        <taxon>Craniata</taxon>
        <taxon>Vertebrata</taxon>
        <taxon>Euteleostomi</taxon>
        <taxon>Lepidosauria</taxon>
        <taxon>Squamata</taxon>
        <taxon>Bifurcata</taxon>
        <taxon>Unidentata</taxon>
        <taxon>Episquamata</taxon>
        <taxon>Laterata</taxon>
        <taxon>Lacertibaenia</taxon>
        <taxon>Lacertidae</taxon>
        <taxon>Podarcis</taxon>
    </lineage>
</organism>
<protein>
    <recommendedName>
        <fullName evidence="5">Secreted protein</fullName>
    </recommendedName>
</protein>
<feature type="chain" id="PRO_5041284564" description="Secreted protein" evidence="2">
    <location>
        <begin position="28"/>
        <end position="94"/>
    </location>
</feature>
<feature type="signal peptide" evidence="2">
    <location>
        <begin position="1"/>
        <end position="27"/>
    </location>
</feature>
<evidence type="ECO:0000256" key="1">
    <source>
        <dbReference type="SAM" id="Phobius"/>
    </source>
</evidence>
<feature type="transmembrane region" description="Helical" evidence="1">
    <location>
        <begin position="67"/>
        <end position="84"/>
    </location>
</feature>
<keyword evidence="1" id="KW-1133">Transmembrane helix</keyword>
<keyword evidence="2" id="KW-0732">Signal</keyword>
<evidence type="ECO:0000313" key="3">
    <source>
        <dbReference type="EMBL" id="CAI5797910.1"/>
    </source>
</evidence>
<keyword evidence="1" id="KW-0472">Membrane</keyword>
<dbReference type="AlphaFoldDB" id="A0AA35LKD5"/>
<dbReference type="Proteomes" id="UP001178461">
    <property type="component" value="Chromosome 16"/>
</dbReference>
<evidence type="ECO:0008006" key="5">
    <source>
        <dbReference type="Google" id="ProtNLM"/>
    </source>
</evidence>
<gene>
    <name evidence="3" type="ORF">PODLI_1B019698</name>
</gene>
<accession>A0AA35LKD5</accession>
<keyword evidence="4" id="KW-1185">Reference proteome</keyword>
<evidence type="ECO:0000256" key="2">
    <source>
        <dbReference type="SAM" id="SignalP"/>
    </source>
</evidence>